<organism evidence="1 2">
    <name type="scientific">Kipferlia bialata</name>
    <dbReference type="NCBI Taxonomy" id="797122"/>
    <lineage>
        <taxon>Eukaryota</taxon>
        <taxon>Metamonada</taxon>
        <taxon>Carpediemonas-like organisms</taxon>
        <taxon>Kipferlia</taxon>
    </lineage>
</organism>
<keyword evidence="2" id="KW-1185">Reference proteome</keyword>
<dbReference type="AlphaFoldDB" id="A0A9K3CT61"/>
<name>A0A9K3CT61_9EUKA</name>
<gene>
    <name evidence="1" type="ORF">KIPB_002911</name>
</gene>
<proteinExistence type="predicted"/>
<accession>A0A9K3CT61</accession>
<evidence type="ECO:0000313" key="2">
    <source>
        <dbReference type="Proteomes" id="UP000265618"/>
    </source>
</evidence>
<comment type="caution">
    <text evidence="1">The sequence shown here is derived from an EMBL/GenBank/DDBJ whole genome shotgun (WGS) entry which is preliminary data.</text>
</comment>
<protein>
    <submittedName>
        <fullName evidence="1">Uncharacterized protein</fullName>
    </submittedName>
</protein>
<dbReference type="EMBL" id="BDIP01000522">
    <property type="protein sequence ID" value="GIQ81875.1"/>
    <property type="molecule type" value="Genomic_DNA"/>
</dbReference>
<evidence type="ECO:0000313" key="1">
    <source>
        <dbReference type="EMBL" id="GIQ81875.1"/>
    </source>
</evidence>
<reference evidence="1 2" key="1">
    <citation type="journal article" date="2018" name="PLoS ONE">
        <title>The draft genome of Kipferlia bialata reveals reductive genome evolution in fornicate parasites.</title>
        <authorList>
            <person name="Tanifuji G."/>
            <person name="Takabayashi S."/>
            <person name="Kume K."/>
            <person name="Takagi M."/>
            <person name="Nakayama T."/>
            <person name="Kamikawa R."/>
            <person name="Inagaki Y."/>
            <person name="Hashimoto T."/>
        </authorList>
    </citation>
    <scope>NUCLEOTIDE SEQUENCE [LARGE SCALE GENOMIC DNA]</scope>
    <source>
        <strain evidence="1">NY0173</strain>
    </source>
</reference>
<sequence length="727" mass="79765">MHVYHCASDTWLEPISCTMPKNVSCMYGVGQLCDVDSVLLETNGGRLLLSLPDPLLRGLGGEYLQQTATQLRVHPAVVVYRMAQRLGSSGGILEGSGVTGLDETLCILAVEVAEVVGEMRASPSEDAGDTVERLTQLLSGGVVGAPLTTTGQAVSSQTVAAAYLLGALRAAHARTRETDTHSHTVPRSVAWTVYVVGVVARWETELVRGLGSCSQPLSIPDCVSLCTLTDLVSSMSGPESDRYESPSTLSRLGMLSVMATACVTLPLYTPLWMHICDTHGSVTAATSDGLLDLTGVDVSGERQGETMNRLLAVLHSQDAGDILTKCTVQVAFHPSTPTVVRDVIHAAMIPKTPETFSSDPEVTIEGYQPNAPVISEMKTEYVGTKFHLRGISVEKWPLVEFPVVVRGQEVLMEFANWRHMIPISHDETLCVGGRTFIGTGVWHREQEGKRSYKHSWEPVPCDDTSNVDIRLFRQVTASSLTPVTIGHRVFFCAMVDYTIRVVYLDLVTRVWSEVATQDRDTRTPRIRSIAYLGEIHGCLCIIGRVRDVTEVWACDVSSIMPNMPNMPTWTCLSSGLPTVPRQKADIDSVHPQLHPETGMCLPYRVHLSDSVYGEEWRVYTLDEGLRVGSTGPILTTCRSTAVHQHVVGVFCVPDSNMLYSDDRTVRVCLYDRCSDLWVPLATLTFTCCYATRPPHLIPLVEGRVLVVQDGLCFEVDYSEAVVDRWDI</sequence>
<dbReference type="Proteomes" id="UP000265618">
    <property type="component" value="Unassembled WGS sequence"/>
</dbReference>